<dbReference type="InterPro" id="IPR000462">
    <property type="entry name" value="CDP-OH_P_trans"/>
</dbReference>
<comment type="caution">
    <text evidence="2">The sequence shown here is derived from an EMBL/GenBank/DDBJ whole genome shotgun (WGS) entry which is preliminary data.</text>
</comment>
<keyword evidence="1" id="KW-0472">Membrane</keyword>
<keyword evidence="3" id="KW-1185">Reference proteome</keyword>
<evidence type="ECO:0000313" key="3">
    <source>
        <dbReference type="Proteomes" id="UP000559182"/>
    </source>
</evidence>
<dbReference type="GO" id="GO:0016020">
    <property type="term" value="C:membrane"/>
    <property type="evidence" value="ECO:0007669"/>
    <property type="project" value="InterPro"/>
</dbReference>
<sequence length="270" mass="29225">MNDQRRRPAIAELRAVCQPESVRGRKNAEHWSGFYMRDGSVHLTRLLVPTRITPNGVTGIMIVSGWCVGASLLIPGIWGPILAVLFGQLQMFLDAVDGELARWRQRFSPAGIFLDRVAHYTTEGFVGLALGLRAAGVVGGHPADVDPWKYAFLGGLLMGGILINKSLNDMVHVARALAGLDRLPDTAEAKAVPTTSLIGMARKVFRFLPFHRIFHSVDLGLVSLGLGIVGLVLGDDQQVFRVAVPVLVVLVWLAVIGHFAAIMASPRVKA</sequence>
<evidence type="ECO:0008006" key="4">
    <source>
        <dbReference type="Google" id="ProtNLM"/>
    </source>
</evidence>
<proteinExistence type="predicted"/>
<accession>A0A839NJD0</accession>
<feature type="transmembrane region" description="Helical" evidence="1">
    <location>
        <begin position="52"/>
        <end position="71"/>
    </location>
</feature>
<keyword evidence="1" id="KW-1133">Transmembrane helix</keyword>
<dbReference type="Gene3D" id="1.20.120.1760">
    <property type="match status" value="1"/>
</dbReference>
<dbReference type="Proteomes" id="UP000559182">
    <property type="component" value="Unassembled WGS sequence"/>
</dbReference>
<dbReference type="InterPro" id="IPR043130">
    <property type="entry name" value="CDP-OH_PTrfase_TM_dom"/>
</dbReference>
<evidence type="ECO:0000313" key="2">
    <source>
        <dbReference type="EMBL" id="MBB2894472.1"/>
    </source>
</evidence>
<protein>
    <recommendedName>
        <fullName evidence="4">CDP-alcohol phosphatidyltransferase family protein</fullName>
    </recommendedName>
</protein>
<gene>
    <name evidence="2" type="ORF">FHU39_004514</name>
</gene>
<reference evidence="2 3" key="1">
    <citation type="submission" date="2020-08" db="EMBL/GenBank/DDBJ databases">
        <title>Sequencing the genomes of 1000 actinobacteria strains.</title>
        <authorList>
            <person name="Klenk H.-P."/>
        </authorList>
    </citation>
    <scope>NUCLEOTIDE SEQUENCE [LARGE SCALE GENOMIC DNA]</scope>
    <source>
        <strain evidence="2 3">DSM 105369</strain>
    </source>
</reference>
<dbReference type="AlphaFoldDB" id="A0A839NJD0"/>
<feature type="transmembrane region" description="Helical" evidence="1">
    <location>
        <begin position="239"/>
        <end position="264"/>
    </location>
</feature>
<dbReference type="GO" id="GO:0008654">
    <property type="term" value="P:phospholipid biosynthetic process"/>
    <property type="evidence" value="ECO:0007669"/>
    <property type="project" value="InterPro"/>
</dbReference>
<keyword evidence="1" id="KW-0812">Transmembrane</keyword>
<organism evidence="2 3">
    <name type="scientific">Flexivirga oryzae</name>
    <dbReference type="NCBI Taxonomy" id="1794944"/>
    <lineage>
        <taxon>Bacteria</taxon>
        <taxon>Bacillati</taxon>
        <taxon>Actinomycetota</taxon>
        <taxon>Actinomycetes</taxon>
        <taxon>Micrococcales</taxon>
        <taxon>Dermacoccaceae</taxon>
        <taxon>Flexivirga</taxon>
    </lineage>
</organism>
<dbReference type="EMBL" id="JACHVQ010000005">
    <property type="protein sequence ID" value="MBB2894472.1"/>
    <property type="molecule type" value="Genomic_DNA"/>
</dbReference>
<evidence type="ECO:0000256" key="1">
    <source>
        <dbReference type="SAM" id="Phobius"/>
    </source>
</evidence>
<name>A0A839NJD0_9MICO</name>
<dbReference type="Pfam" id="PF01066">
    <property type="entry name" value="CDP-OH_P_transf"/>
    <property type="match status" value="1"/>
</dbReference>
<dbReference type="RefSeq" id="WP_183322909.1">
    <property type="nucleotide sequence ID" value="NZ_JACHVQ010000005.1"/>
</dbReference>
<dbReference type="GO" id="GO:0016780">
    <property type="term" value="F:phosphotransferase activity, for other substituted phosphate groups"/>
    <property type="evidence" value="ECO:0007669"/>
    <property type="project" value="InterPro"/>
</dbReference>
<feature type="transmembrane region" description="Helical" evidence="1">
    <location>
        <begin position="213"/>
        <end position="233"/>
    </location>
</feature>